<dbReference type="Pfam" id="PF08379">
    <property type="entry name" value="Bact_transglu_N"/>
    <property type="match status" value="1"/>
</dbReference>
<evidence type="ECO:0000313" key="3">
    <source>
        <dbReference type="Proteomes" id="UP000236745"/>
    </source>
</evidence>
<dbReference type="InterPro" id="IPR013589">
    <property type="entry name" value="Bac_transglu_N"/>
</dbReference>
<sequence>MLFNIQHRTRYTYSQPVRLSPQKLRFYPRCDGSQRVLSHQIKINPAPQGQNEHLDLEGNHVTQVWFDGETQYFEVEVNMQVQTLRKNAFDFLLAPEAMRLPISHDQDAICARAYLERSRADDEVTVFAAELSLGVNRDTLRFLDRLNHYLHDEFVQIHRHSGAPQAPAFTLQTRRGACRDLAVLFVDCCRAEGLAARFASGYQKGDLQRDRRDLHAWPEVYLPGAGWRGWDPTHGYMLADTHVTIAAAAHARDTLPVRGVFVGGGASSVLDFAVQIQVTDS</sequence>
<dbReference type="GO" id="GO:0006508">
    <property type="term" value="P:proteolysis"/>
    <property type="evidence" value="ECO:0007669"/>
    <property type="project" value="UniProtKB-KW"/>
</dbReference>
<dbReference type="SMART" id="SM00460">
    <property type="entry name" value="TGc"/>
    <property type="match status" value="1"/>
</dbReference>
<dbReference type="OrthoDB" id="5438043at2"/>
<protein>
    <submittedName>
        <fullName evidence="2">Transglutaminase-like enzyme, putative cysteine protease</fullName>
    </submittedName>
</protein>
<accession>A0A1H6DTY6</accession>
<proteinExistence type="predicted"/>
<dbReference type="InterPro" id="IPR038765">
    <property type="entry name" value="Papain-like_cys_pep_sf"/>
</dbReference>
<keyword evidence="3" id="KW-1185">Reference proteome</keyword>
<evidence type="ECO:0000259" key="1">
    <source>
        <dbReference type="SMART" id="SM00460"/>
    </source>
</evidence>
<keyword evidence="2" id="KW-0378">Hydrolase</keyword>
<dbReference type="EMBL" id="FNVQ01000010">
    <property type="protein sequence ID" value="SEG88852.1"/>
    <property type="molecule type" value="Genomic_DNA"/>
</dbReference>
<dbReference type="Pfam" id="PF01841">
    <property type="entry name" value="Transglut_core"/>
    <property type="match status" value="1"/>
</dbReference>
<organism evidence="2 3">
    <name type="scientific">Marinobacterium lutimaris</name>
    <dbReference type="NCBI Taxonomy" id="568106"/>
    <lineage>
        <taxon>Bacteria</taxon>
        <taxon>Pseudomonadati</taxon>
        <taxon>Pseudomonadota</taxon>
        <taxon>Gammaproteobacteria</taxon>
        <taxon>Oceanospirillales</taxon>
        <taxon>Oceanospirillaceae</taxon>
        <taxon>Marinobacterium</taxon>
    </lineage>
</organism>
<dbReference type="PANTHER" id="PTHR33490">
    <property type="entry name" value="BLR5614 PROTEIN-RELATED"/>
    <property type="match status" value="1"/>
</dbReference>
<keyword evidence="2" id="KW-0645">Protease</keyword>
<dbReference type="GO" id="GO:0008233">
    <property type="term" value="F:peptidase activity"/>
    <property type="evidence" value="ECO:0007669"/>
    <property type="project" value="UniProtKB-KW"/>
</dbReference>
<dbReference type="PANTHER" id="PTHR33490:SF1">
    <property type="entry name" value="SLL1233 PROTEIN"/>
    <property type="match status" value="1"/>
</dbReference>
<dbReference type="AlphaFoldDB" id="A0A1H6DTY6"/>
<name>A0A1H6DTY6_9GAMM</name>
<dbReference type="SUPFAM" id="SSF54001">
    <property type="entry name" value="Cysteine proteinases"/>
    <property type="match status" value="1"/>
</dbReference>
<dbReference type="InterPro" id="IPR002931">
    <property type="entry name" value="Transglutaminase-like"/>
</dbReference>
<dbReference type="Proteomes" id="UP000236745">
    <property type="component" value="Unassembled WGS sequence"/>
</dbReference>
<reference evidence="2 3" key="1">
    <citation type="submission" date="2016-10" db="EMBL/GenBank/DDBJ databases">
        <authorList>
            <person name="de Groot N.N."/>
        </authorList>
    </citation>
    <scope>NUCLEOTIDE SEQUENCE [LARGE SCALE GENOMIC DNA]</scope>
    <source>
        <strain evidence="2 3">DSM 22012</strain>
    </source>
</reference>
<dbReference type="Gene3D" id="3.10.620.30">
    <property type="match status" value="1"/>
</dbReference>
<gene>
    <name evidence="2" type="ORF">SAMN05444390_11037</name>
</gene>
<dbReference type="RefSeq" id="WP_104005915.1">
    <property type="nucleotide sequence ID" value="NZ_FNVQ01000010.1"/>
</dbReference>
<evidence type="ECO:0000313" key="2">
    <source>
        <dbReference type="EMBL" id="SEG88852.1"/>
    </source>
</evidence>
<feature type="domain" description="Transglutaminase-like" evidence="1">
    <location>
        <begin position="170"/>
        <end position="234"/>
    </location>
</feature>